<organism evidence="2 3">
    <name type="scientific">Pleuronectes platessa</name>
    <name type="common">European plaice</name>
    <dbReference type="NCBI Taxonomy" id="8262"/>
    <lineage>
        <taxon>Eukaryota</taxon>
        <taxon>Metazoa</taxon>
        <taxon>Chordata</taxon>
        <taxon>Craniata</taxon>
        <taxon>Vertebrata</taxon>
        <taxon>Euteleostomi</taxon>
        <taxon>Actinopterygii</taxon>
        <taxon>Neopterygii</taxon>
        <taxon>Teleostei</taxon>
        <taxon>Neoteleostei</taxon>
        <taxon>Acanthomorphata</taxon>
        <taxon>Carangaria</taxon>
        <taxon>Pleuronectiformes</taxon>
        <taxon>Pleuronectoidei</taxon>
        <taxon>Pleuronectidae</taxon>
        <taxon>Pleuronectes</taxon>
    </lineage>
</organism>
<feature type="compositionally biased region" description="Acidic residues" evidence="1">
    <location>
        <begin position="144"/>
        <end position="154"/>
    </location>
</feature>
<feature type="region of interest" description="Disordered" evidence="1">
    <location>
        <begin position="120"/>
        <end position="174"/>
    </location>
</feature>
<name>A0A9N7UFS3_PLEPL</name>
<gene>
    <name evidence="2" type="ORF">PLEPLA_LOCUS17229</name>
</gene>
<proteinExistence type="predicted"/>
<evidence type="ECO:0000256" key="1">
    <source>
        <dbReference type="SAM" id="MobiDB-lite"/>
    </source>
</evidence>
<sequence length="466" mass="50918">MSLYQRLRCSETPSGEDPDLCSMQPMGYIIAQSIQRKTVEREQKENLSTILSVCYIEERSRSADPGGLLLLRCFFSGLSHKSIKLAESLWLSFCTAYPFKSHGGLKPILQLALSKRHGSPWTGRQRALRPRKPREVDRTRGSSDSEEEEEEEGEEQHSGVELQPEKPHLSRAKVKVEGKNDWLAATEAIGSETPQQLTGSEDSCGVEEPNPATDSLRGHTACSRSAHTTAPHQGGLLTKRDAFDSSLQQTRRLGSGRREIDCDQSGLLSVVCGAASGARGQMLDLLSAAYEGDGVRKEVDPVFGHLAAQAPAGGEGLEKVVTTLSEVTGHALTAHKGWRDEGGGKVIRDSPSFPANLQTRKAIPPPPPEEAFHLRTMNFKSAYVTALCPPLSGTARAAEQTESFSHADMRRGKDVNRRNQVWSRAFATPNITESNPENKGGEGGRRKSTTKPEKRRCGDRAGRGER</sequence>
<dbReference type="EMBL" id="CADEAL010001114">
    <property type="protein sequence ID" value="CAB1429253.1"/>
    <property type="molecule type" value="Genomic_DNA"/>
</dbReference>
<feature type="compositionally biased region" description="Polar residues" evidence="1">
    <location>
        <begin position="192"/>
        <end position="201"/>
    </location>
</feature>
<reference evidence="2" key="1">
    <citation type="submission" date="2020-03" db="EMBL/GenBank/DDBJ databases">
        <authorList>
            <person name="Weist P."/>
        </authorList>
    </citation>
    <scope>NUCLEOTIDE SEQUENCE</scope>
</reference>
<dbReference type="Proteomes" id="UP001153269">
    <property type="component" value="Unassembled WGS sequence"/>
</dbReference>
<feature type="compositionally biased region" description="Basic and acidic residues" evidence="1">
    <location>
        <begin position="155"/>
        <end position="174"/>
    </location>
</feature>
<evidence type="ECO:0000313" key="3">
    <source>
        <dbReference type="Proteomes" id="UP001153269"/>
    </source>
</evidence>
<feature type="compositionally biased region" description="Basic and acidic residues" evidence="1">
    <location>
        <begin position="439"/>
        <end position="466"/>
    </location>
</feature>
<comment type="caution">
    <text evidence="2">The sequence shown here is derived from an EMBL/GenBank/DDBJ whole genome shotgun (WGS) entry which is preliminary data.</text>
</comment>
<feature type="compositionally biased region" description="Basic and acidic residues" evidence="1">
    <location>
        <begin position="133"/>
        <end position="143"/>
    </location>
</feature>
<feature type="compositionally biased region" description="Basic and acidic residues" evidence="1">
    <location>
        <begin position="405"/>
        <end position="417"/>
    </location>
</feature>
<accession>A0A9N7UFS3</accession>
<evidence type="ECO:0000313" key="2">
    <source>
        <dbReference type="EMBL" id="CAB1429253.1"/>
    </source>
</evidence>
<dbReference type="AlphaFoldDB" id="A0A9N7UFS3"/>
<protein>
    <submittedName>
        <fullName evidence="2">Uncharacterized protein</fullName>
    </submittedName>
</protein>
<feature type="region of interest" description="Disordered" evidence="1">
    <location>
        <begin position="402"/>
        <end position="466"/>
    </location>
</feature>
<feature type="region of interest" description="Disordered" evidence="1">
    <location>
        <begin position="187"/>
        <end position="219"/>
    </location>
</feature>
<keyword evidence="3" id="KW-1185">Reference proteome</keyword>